<protein>
    <submittedName>
        <fullName evidence="2">Uncharacterized protein</fullName>
    </submittedName>
</protein>
<name>A0ABT9IAL7_9ACTN</name>
<dbReference type="RefSeq" id="WP_305998973.1">
    <property type="nucleotide sequence ID" value="NZ_JASNFN010000004.1"/>
</dbReference>
<keyword evidence="3" id="KW-1185">Reference proteome</keyword>
<evidence type="ECO:0000313" key="3">
    <source>
        <dbReference type="Proteomes" id="UP001233673"/>
    </source>
</evidence>
<dbReference type="NCBIfam" id="NF046112">
    <property type="entry name" value="MSMEG_6209_Nter"/>
    <property type="match status" value="1"/>
</dbReference>
<dbReference type="Gene3D" id="1.10.8.1060">
    <property type="entry name" value="Corynebacterium glutamicum thioredoxin-dependent arsenate reductase, N-terminal domain"/>
    <property type="match status" value="1"/>
</dbReference>
<accession>A0ABT9IAL7</accession>
<proteinExistence type="predicted"/>
<dbReference type="Proteomes" id="UP001233673">
    <property type="component" value="Unassembled WGS sequence"/>
</dbReference>
<reference evidence="3" key="1">
    <citation type="submission" date="2023-05" db="EMBL/GenBank/DDBJ databases">
        <title>Draft genome of Pseudofrankia sp. BMG5.37.</title>
        <authorList>
            <person name="Gtari M."/>
            <person name="Ghodhbane F."/>
            <person name="Sbissi I."/>
        </authorList>
    </citation>
    <scope>NUCLEOTIDE SEQUENCE [LARGE SCALE GENOMIC DNA]</scope>
    <source>
        <strain evidence="3">BMG 814</strain>
    </source>
</reference>
<dbReference type="EMBL" id="JASNFN010000004">
    <property type="protein sequence ID" value="MDP5182277.1"/>
    <property type="molecule type" value="Genomic_DNA"/>
</dbReference>
<evidence type="ECO:0000256" key="1">
    <source>
        <dbReference type="SAM" id="MobiDB-lite"/>
    </source>
</evidence>
<organism evidence="2 3">
    <name type="scientific">Blastococcus carthaginiensis</name>
    <dbReference type="NCBI Taxonomy" id="3050034"/>
    <lineage>
        <taxon>Bacteria</taxon>
        <taxon>Bacillati</taxon>
        <taxon>Actinomycetota</taxon>
        <taxon>Actinomycetes</taxon>
        <taxon>Geodermatophilales</taxon>
        <taxon>Geodermatophilaceae</taxon>
        <taxon>Blastococcus</taxon>
    </lineage>
</organism>
<sequence>MTLAVPPSASGSTPERPDAPRAGEAVDPSVDQAVDRLRGEYAGRVRPQLVVRVVRDCRRELGGSPVGALPELVERLARYRLDRQIG</sequence>
<feature type="region of interest" description="Disordered" evidence="1">
    <location>
        <begin position="1"/>
        <end position="30"/>
    </location>
</feature>
<gene>
    <name evidence="2" type="ORF">QOZ88_06475</name>
</gene>
<comment type="caution">
    <text evidence="2">The sequence shown here is derived from an EMBL/GenBank/DDBJ whole genome shotgun (WGS) entry which is preliminary data.</text>
</comment>
<evidence type="ECO:0000313" key="2">
    <source>
        <dbReference type="EMBL" id="MDP5182277.1"/>
    </source>
</evidence>